<evidence type="ECO:0000256" key="5">
    <source>
        <dbReference type="ARBA" id="ARBA00022801"/>
    </source>
</evidence>
<keyword evidence="5 8" id="KW-0378">Hydrolase</keyword>
<accession>A0A179F101</accession>
<dbReference type="InterPro" id="IPR029058">
    <property type="entry name" value="AB_hydrolase_fold"/>
</dbReference>
<gene>
    <name evidence="9" type="ORF">VFPPC_10159</name>
</gene>
<reference evidence="9 10" key="1">
    <citation type="journal article" date="2016" name="PLoS Pathog.">
        <title>Biosynthesis of antibiotic leucinostatins in bio-control fungus Purpureocillium lilacinum and their inhibition on phytophthora revealed by genome mining.</title>
        <authorList>
            <person name="Wang G."/>
            <person name="Liu Z."/>
            <person name="Lin R."/>
            <person name="Li E."/>
            <person name="Mao Z."/>
            <person name="Ling J."/>
            <person name="Yang Y."/>
            <person name="Yin W.B."/>
            <person name="Xie B."/>
        </authorList>
    </citation>
    <scope>NUCLEOTIDE SEQUENCE [LARGE SCALE GENOMIC DNA]</scope>
    <source>
        <strain evidence="9">170</strain>
    </source>
</reference>
<dbReference type="Proteomes" id="UP000078397">
    <property type="component" value="Unassembled WGS sequence"/>
</dbReference>
<keyword evidence="10" id="KW-1185">Reference proteome</keyword>
<dbReference type="GeneID" id="28852571"/>
<organism evidence="9 10">
    <name type="scientific">Pochonia chlamydosporia 170</name>
    <dbReference type="NCBI Taxonomy" id="1380566"/>
    <lineage>
        <taxon>Eukaryota</taxon>
        <taxon>Fungi</taxon>
        <taxon>Dikarya</taxon>
        <taxon>Ascomycota</taxon>
        <taxon>Pezizomycotina</taxon>
        <taxon>Sordariomycetes</taxon>
        <taxon>Hypocreomycetidae</taxon>
        <taxon>Hypocreales</taxon>
        <taxon>Clavicipitaceae</taxon>
        <taxon>Pochonia</taxon>
    </lineage>
</organism>
<dbReference type="EC" id="3.1.1.-" evidence="8"/>
<evidence type="ECO:0000256" key="8">
    <source>
        <dbReference type="RuleBase" id="RU361238"/>
    </source>
</evidence>
<evidence type="ECO:0000256" key="6">
    <source>
        <dbReference type="ARBA" id="ARBA00022837"/>
    </source>
</evidence>
<name>A0A179F101_METCM</name>
<dbReference type="PANTHER" id="PTHR33938">
    <property type="entry name" value="FERULOYL ESTERASE B-RELATED"/>
    <property type="match status" value="1"/>
</dbReference>
<dbReference type="AlphaFoldDB" id="A0A179F101"/>
<dbReference type="Pfam" id="PF07519">
    <property type="entry name" value="Tannase"/>
    <property type="match status" value="1"/>
</dbReference>
<sequence>MIPLLQTSLVLALAACAVRAATIDEATSACSSIPKPHVEGARVVSIASRLISNGTVLSSSPTLNYDVYNINVCEVNVTLSHPEAKDSVLVQTWLPVKNWNNRFAAIGGGAWLAGQGAIDLAVPATQGYAVSSTDAGLTNANPGTPAGWALTLDGSVNIPLLTNFASQSIHDMAVVGKAVTSSFYGRQPKHSYWNGCSTGGRQGLVAAQQYPYDFDGISAGAPAAYWTQYVVAELWPQVVMREANYYPLPCEFRTIVARAVEACDTKDRVKDSVITDPFSCTFDPFSLVGTQFQCDDGVNLTVTAKTAAIVRKIWDGPKSSKGVSLWSGMPIGSRLDIVAGTQPVNGTNGPKPFFLAEEWVQFFVKRDPKFNVGALTATDFEKIFAESYSKFDNLIGSANPDLSVFKASGGKLLVWHGLADQLIYPQDSIKYLKEVEHKLGGRDHTGQFFRLFLAPGVDHCAYGAAGAAPIDPLAAVVSWVEDGIAPDMLKGETPANAPTHFTRKICRYPLQPKYRGCGSTAIAESYSCL</sequence>
<comment type="similarity">
    <text evidence="1 8">Belongs to the tannase family.</text>
</comment>
<keyword evidence="4 8" id="KW-0732">Signal</keyword>
<dbReference type="OrthoDB" id="3039123at2759"/>
<dbReference type="GO" id="GO:0030600">
    <property type="term" value="F:feruloyl esterase activity"/>
    <property type="evidence" value="ECO:0007669"/>
    <property type="project" value="UniProtKB-ARBA"/>
</dbReference>
<dbReference type="Gene3D" id="3.40.50.1820">
    <property type="entry name" value="alpha/beta hydrolase"/>
    <property type="match status" value="1"/>
</dbReference>
<dbReference type="PANTHER" id="PTHR33938:SF8">
    <property type="entry name" value="CARBOXYLIC ESTER HYDROLASE"/>
    <property type="match status" value="1"/>
</dbReference>
<evidence type="ECO:0000313" key="10">
    <source>
        <dbReference type="Proteomes" id="UP000078397"/>
    </source>
</evidence>
<evidence type="ECO:0000256" key="1">
    <source>
        <dbReference type="ARBA" id="ARBA00006249"/>
    </source>
</evidence>
<dbReference type="GO" id="GO:0046872">
    <property type="term" value="F:metal ion binding"/>
    <property type="evidence" value="ECO:0007669"/>
    <property type="project" value="UniProtKB-KW"/>
</dbReference>
<feature type="signal peptide" evidence="8">
    <location>
        <begin position="1"/>
        <end position="20"/>
    </location>
</feature>
<dbReference type="RefSeq" id="XP_018137181.1">
    <property type="nucleotide sequence ID" value="XM_018288577.1"/>
</dbReference>
<dbReference type="KEGG" id="pchm:VFPPC_10159"/>
<evidence type="ECO:0000256" key="3">
    <source>
        <dbReference type="ARBA" id="ARBA00022723"/>
    </source>
</evidence>
<evidence type="ECO:0000313" key="9">
    <source>
        <dbReference type="EMBL" id="OAQ59126.1"/>
    </source>
</evidence>
<evidence type="ECO:0000256" key="2">
    <source>
        <dbReference type="ARBA" id="ARBA00022487"/>
    </source>
</evidence>
<dbReference type="EMBL" id="LSBJ02000010">
    <property type="protein sequence ID" value="OAQ59126.1"/>
    <property type="molecule type" value="Genomic_DNA"/>
</dbReference>
<keyword evidence="7" id="KW-1015">Disulfide bond</keyword>
<feature type="chain" id="PRO_5007950146" description="Carboxylic ester hydrolase" evidence="8">
    <location>
        <begin position="21"/>
        <end position="529"/>
    </location>
</feature>
<evidence type="ECO:0000256" key="7">
    <source>
        <dbReference type="ARBA" id="ARBA00023157"/>
    </source>
</evidence>
<keyword evidence="6" id="KW-0106">Calcium</keyword>
<keyword evidence="3" id="KW-0479">Metal-binding</keyword>
<protein>
    <recommendedName>
        <fullName evidence="8">Carboxylic ester hydrolase</fullName>
        <ecNumber evidence="8">3.1.1.-</ecNumber>
    </recommendedName>
</protein>
<evidence type="ECO:0000256" key="4">
    <source>
        <dbReference type="ARBA" id="ARBA00022729"/>
    </source>
</evidence>
<dbReference type="SUPFAM" id="SSF53474">
    <property type="entry name" value="alpha/beta-Hydrolases"/>
    <property type="match status" value="1"/>
</dbReference>
<dbReference type="InterPro" id="IPR011118">
    <property type="entry name" value="Tannase/feruloyl_esterase"/>
</dbReference>
<keyword evidence="2" id="KW-0719">Serine esterase</keyword>
<comment type="caution">
    <text evidence="9">The sequence shown here is derived from an EMBL/GenBank/DDBJ whole genome shotgun (WGS) entry which is preliminary data.</text>
</comment>
<dbReference type="STRING" id="1380566.A0A179F101"/>
<proteinExistence type="inferred from homology"/>